<sequence>MIIKCVKIYIILAFINWLSIATESQSSSMHSGCNFGYYQDTSGNCINCPENTYAPASNLQECLPCPKYSGTANETGSNTISDCLCDAGYYRLEETNICVRCPSDKSRYICPGPYIKNYCETQYIANEGWWTQSALSGIYQKCPIKTACKDKCAGCTTGYTGPLCNTCDFNYFKFHFGLDGLCIKCPNSGEIIAILILIYAILLTICYGFARLTELSAKYTILSRKYSGVIPKLRLLLFFLATSTSLCFIYYTMISDKLSMPNFFILYLGIMILLAQNIWFPISLFPSKCITHLIPSEVLSINEVGTTDAKSNLTLAIVIPIMGITLLFIFFTFKHIIDIARIYKKSNCQVDLQSGEFIDSSIRLDNFNKALKHQMVKTTYRFISSSQIFLYLIYSPITWVFLKSLKCINIPSYGNVTEEDYVLSCGALKNSSTAGLTYFTIFFPLINIINGIIFRRKIIHREELYYISNEFLFSGYHPVVQFWESIRLYVLFGTIGIMNLTYSTSHDLLVFCLTILACVTFIETLIPPINNKDSVAPYAITKPWWVLSLSALTVSRFVTFSLVISLCLFGIYGYFPKAGFIISIAIIVLELMTIIFLLYQVSIDLILLAYKYRKYKRTYGENEQLIDTVEKDGFLLYYQHNLGEEEQDFFISGLLRSPFPDEAAAQMIYLVEHGNLFDSDTKEVGRCLFSAGFFEPQGQTLRFLIPRIKYYRDNPDIPVNSEVELLDEVRKVLMNAVKKLGIEVYVKDSQYRAKGARIAFSTQQIGPSVLLQTTSDYLYNFLSKSRISNMLEVKLRQSQFRLLFPDAIPMVYPDDEEFRLRIIDARRIARQIYSERREREAVLKSENLYDKYFGFHSPIPPDNKEILAIRKLNELIAPPRWDPLDGRLDHEFDYDRYCKIKRQFEDILSLNNENLNDIDTKEKNSRFYNNQYNFLTSRRYNAAYMVGDKYIINGDSEVHDIIYQSNNNKSIALRNSIPVKKIKYGNKQDQDDKSNF</sequence>
<dbReference type="Proteomes" id="UP000186804">
    <property type="component" value="Unassembled WGS sequence"/>
</dbReference>
<dbReference type="SUPFAM" id="SSF57184">
    <property type="entry name" value="Growth factor receptor domain"/>
    <property type="match status" value="1"/>
</dbReference>
<dbReference type="VEuPathDB" id="CryptoDB:cand_010080"/>
<dbReference type="RefSeq" id="XP_067067080.1">
    <property type="nucleotide sequence ID" value="XM_067211247.1"/>
</dbReference>
<gene>
    <name evidence="4" type="ORF">cand_010080</name>
</gene>
<evidence type="ECO:0000256" key="1">
    <source>
        <dbReference type="SAM" id="Phobius"/>
    </source>
</evidence>
<evidence type="ECO:0000313" key="4">
    <source>
        <dbReference type="EMBL" id="OII72842.1"/>
    </source>
</evidence>
<organism evidence="4 5">
    <name type="scientific">Cryptosporidium andersoni</name>
    <dbReference type="NCBI Taxonomy" id="117008"/>
    <lineage>
        <taxon>Eukaryota</taxon>
        <taxon>Sar</taxon>
        <taxon>Alveolata</taxon>
        <taxon>Apicomplexa</taxon>
        <taxon>Conoidasida</taxon>
        <taxon>Coccidia</taxon>
        <taxon>Eucoccidiorida</taxon>
        <taxon>Eimeriorina</taxon>
        <taxon>Cryptosporidiidae</taxon>
        <taxon>Cryptosporidium</taxon>
    </lineage>
</organism>
<feature type="transmembrane region" description="Helical" evidence="1">
    <location>
        <begin position="263"/>
        <end position="282"/>
    </location>
</feature>
<evidence type="ECO:0000256" key="2">
    <source>
        <dbReference type="SAM" id="SignalP"/>
    </source>
</evidence>
<keyword evidence="2" id="KW-0732">Signal</keyword>
<feature type="transmembrane region" description="Helical" evidence="1">
    <location>
        <begin position="436"/>
        <end position="454"/>
    </location>
</feature>
<accession>A0A1J4MF14</accession>
<dbReference type="Gene3D" id="2.10.50.10">
    <property type="entry name" value="Tumor Necrosis Factor Receptor, subunit A, domain 2"/>
    <property type="match status" value="1"/>
</dbReference>
<keyword evidence="1" id="KW-0812">Transmembrane</keyword>
<feature type="transmembrane region" description="Helical" evidence="1">
    <location>
        <begin position="508"/>
        <end position="526"/>
    </location>
</feature>
<dbReference type="InterPro" id="IPR011641">
    <property type="entry name" value="Tyr-kin_ephrin_A/B_rcpt-like"/>
</dbReference>
<feature type="transmembrane region" description="Helical" evidence="1">
    <location>
        <begin position="313"/>
        <end position="333"/>
    </location>
</feature>
<feature type="transmembrane region" description="Helical" evidence="1">
    <location>
        <begin position="382"/>
        <end position="402"/>
    </location>
</feature>
<feature type="chain" id="PRO_5012091372" description="Tyrosine-protein kinase ephrin type A/B receptor-like domain-containing protein" evidence="2">
    <location>
        <begin position="22"/>
        <end position="996"/>
    </location>
</feature>
<dbReference type="OrthoDB" id="338325at2759"/>
<feature type="signal peptide" evidence="2">
    <location>
        <begin position="1"/>
        <end position="21"/>
    </location>
</feature>
<feature type="transmembrane region" description="Helical" evidence="1">
    <location>
        <begin position="233"/>
        <end position="251"/>
    </location>
</feature>
<feature type="transmembrane region" description="Helical" evidence="1">
    <location>
        <begin position="191"/>
        <end position="213"/>
    </location>
</feature>
<dbReference type="EMBL" id="LRBS01000109">
    <property type="protein sequence ID" value="OII72842.1"/>
    <property type="molecule type" value="Genomic_DNA"/>
</dbReference>
<evidence type="ECO:0000259" key="3">
    <source>
        <dbReference type="Pfam" id="PF07699"/>
    </source>
</evidence>
<dbReference type="SMART" id="SM01411">
    <property type="entry name" value="Ephrin_rec_like"/>
    <property type="match status" value="1"/>
</dbReference>
<dbReference type="AlphaFoldDB" id="A0A1J4MF14"/>
<protein>
    <recommendedName>
        <fullName evidence="3">Tyrosine-protein kinase ephrin type A/B receptor-like domain-containing protein</fullName>
    </recommendedName>
</protein>
<feature type="domain" description="Tyrosine-protein kinase ephrin type A/B receptor-like" evidence="3">
    <location>
        <begin position="37"/>
        <end position="83"/>
    </location>
</feature>
<keyword evidence="5" id="KW-1185">Reference proteome</keyword>
<evidence type="ECO:0000313" key="5">
    <source>
        <dbReference type="Proteomes" id="UP000186804"/>
    </source>
</evidence>
<comment type="caution">
    <text evidence="4">The sequence shown here is derived from an EMBL/GenBank/DDBJ whole genome shotgun (WGS) entry which is preliminary data.</text>
</comment>
<feature type="transmembrane region" description="Helical" evidence="1">
    <location>
        <begin position="546"/>
        <end position="575"/>
    </location>
</feature>
<dbReference type="CDD" id="cd00185">
    <property type="entry name" value="TNFRSF"/>
    <property type="match status" value="1"/>
</dbReference>
<keyword evidence="1" id="KW-0472">Membrane</keyword>
<feature type="transmembrane region" description="Helical" evidence="1">
    <location>
        <begin position="581"/>
        <end position="610"/>
    </location>
</feature>
<reference evidence="4 5" key="1">
    <citation type="submission" date="2016-10" db="EMBL/GenBank/DDBJ databases">
        <title>Reductive evolution of mitochondrial metabolism and differential evolution of invasion-related proteins in Cryptosporidium.</title>
        <authorList>
            <person name="Liu S."/>
            <person name="Roellig D.M."/>
            <person name="Guo Y."/>
            <person name="Li N."/>
            <person name="Frace M.A."/>
            <person name="Tang K."/>
            <person name="Zhang L."/>
            <person name="Feng Y."/>
            <person name="Xiao L."/>
        </authorList>
    </citation>
    <scope>NUCLEOTIDE SEQUENCE [LARGE SCALE GENOMIC DNA]</scope>
    <source>
        <strain evidence="4">30847</strain>
    </source>
</reference>
<proteinExistence type="predicted"/>
<dbReference type="InterPro" id="IPR009030">
    <property type="entry name" value="Growth_fac_rcpt_cys_sf"/>
</dbReference>
<dbReference type="Pfam" id="PF07699">
    <property type="entry name" value="Ephrin_rec_like"/>
    <property type="match status" value="1"/>
</dbReference>
<name>A0A1J4MF14_9CRYT</name>
<keyword evidence="1" id="KW-1133">Transmembrane helix</keyword>
<dbReference type="GeneID" id="92365193"/>